<feature type="region of interest" description="Disordered" evidence="1">
    <location>
        <begin position="1"/>
        <end position="95"/>
    </location>
</feature>
<evidence type="ECO:0000313" key="2">
    <source>
        <dbReference type="EMBL" id="VDO77177.1"/>
    </source>
</evidence>
<feature type="compositionally biased region" description="Polar residues" evidence="1">
    <location>
        <begin position="83"/>
        <end position="92"/>
    </location>
</feature>
<protein>
    <submittedName>
        <fullName evidence="2 4">Uncharacterized protein</fullName>
    </submittedName>
</protein>
<name>A0A183FMK8_HELPZ</name>
<evidence type="ECO:0000313" key="4">
    <source>
        <dbReference type="WBParaSite" id="HPBE_0000864001-mRNA-1"/>
    </source>
</evidence>
<sequence length="115" mass="12625">MEWRRSCVRGGPMTATSSSLMKIDPTERLGARPLAAPPASDAVDKVGTPANDTHEARIQQTRRRSGRLKESRAQDRLDDGCSSEPTTMSSLQKRLPGVRKFKFTGGNNDRLKAIS</sequence>
<dbReference type="Proteomes" id="UP000050761">
    <property type="component" value="Unassembled WGS sequence"/>
</dbReference>
<reference evidence="2 3" key="1">
    <citation type="submission" date="2018-11" db="EMBL/GenBank/DDBJ databases">
        <authorList>
            <consortium name="Pathogen Informatics"/>
        </authorList>
    </citation>
    <scope>NUCLEOTIDE SEQUENCE [LARGE SCALE GENOMIC DNA]</scope>
</reference>
<gene>
    <name evidence="2" type="ORF">HPBE_LOCUS8641</name>
</gene>
<evidence type="ECO:0000313" key="3">
    <source>
        <dbReference type="Proteomes" id="UP000050761"/>
    </source>
</evidence>
<keyword evidence="3" id="KW-1185">Reference proteome</keyword>
<dbReference type="EMBL" id="UZAH01026211">
    <property type="protein sequence ID" value="VDO77177.1"/>
    <property type="molecule type" value="Genomic_DNA"/>
</dbReference>
<dbReference type="AlphaFoldDB" id="A0A183FMK8"/>
<accession>A0A183FMK8</accession>
<proteinExistence type="predicted"/>
<feature type="compositionally biased region" description="Basic and acidic residues" evidence="1">
    <location>
        <begin position="67"/>
        <end position="79"/>
    </location>
</feature>
<reference evidence="4" key="2">
    <citation type="submission" date="2019-09" db="UniProtKB">
        <authorList>
            <consortium name="WormBaseParasite"/>
        </authorList>
    </citation>
    <scope>IDENTIFICATION</scope>
</reference>
<evidence type="ECO:0000256" key="1">
    <source>
        <dbReference type="SAM" id="MobiDB-lite"/>
    </source>
</evidence>
<accession>A0A3P7Z0H9</accession>
<organism evidence="3 4">
    <name type="scientific">Heligmosomoides polygyrus</name>
    <name type="common">Parasitic roundworm</name>
    <dbReference type="NCBI Taxonomy" id="6339"/>
    <lineage>
        <taxon>Eukaryota</taxon>
        <taxon>Metazoa</taxon>
        <taxon>Ecdysozoa</taxon>
        <taxon>Nematoda</taxon>
        <taxon>Chromadorea</taxon>
        <taxon>Rhabditida</taxon>
        <taxon>Rhabditina</taxon>
        <taxon>Rhabditomorpha</taxon>
        <taxon>Strongyloidea</taxon>
        <taxon>Heligmosomidae</taxon>
        <taxon>Heligmosomoides</taxon>
    </lineage>
</organism>
<dbReference type="WBParaSite" id="HPBE_0000864001-mRNA-1">
    <property type="protein sequence ID" value="HPBE_0000864001-mRNA-1"/>
    <property type="gene ID" value="HPBE_0000864001"/>
</dbReference>